<comment type="caution">
    <text evidence="1">The sequence shown here is derived from an EMBL/GenBank/DDBJ whole genome shotgun (WGS) entry which is preliminary data.</text>
</comment>
<sequence length="103" mass="11719">MSAKPQWFSQQKSGLVLGSPLTIESVANKPSMARKDQASQGLLAKAKGEVRLFKQIGWQLYNKGFEGGRKTSPQILLYQFMAFKVDLLREANVFRPLKRRYTL</sequence>
<dbReference type="RefSeq" id="WP_274167116.1">
    <property type="nucleotide sequence ID" value="NZ_JAJUBC010000060.1"/>
</dbReference>
<accession>A0ABT5R9I2</accession>
<protein>
    <submittedName>
        <fullName evidence="1">Uncharacterized protein</fullName>
    </submittedName>
</protein>
<organism evidence="1 2">
    <name type="scientific">Enterovibrio gelatinilyticus</name>
    <dbReference type="NCBI Taxonomy" id="2899819"/>
    <lineage>
        <taxon>Bacteria</taxon>
        <taxon>Pseudomonadati</taxon>
        <taxon>Pseudomonadota</taxon>
        <taxon>Gammaproteobacteria</taxon>
        <taxon>Vibrionales</taxon>
        <taxon>Vibrionaceae</taxon>
        <taxon>Enterovibrio</taxon>
    </lineage>
</organism>
<evidence type="ECO:0000313" key="2">
    <source>
        <dbReference type="Proteomes" id="UP001149400"/>
    </source>
</evidence>
<keyword evidence="2" id="KW-1185">Reference proteome</keyword>
<gene>
    <name evidence="1" type="ORF">LRP50_25060</name>
</gene>
<dbReference type="Proteomes" id="UP001149400">
    <property type="component" value="Unassembled WGS sequence"/>
</dbReference>
<evidence type="ECO:0000313" key="1">
    <source>
        <dbReference type="EMBL" id="MDD1796391.1"/>
    </source>
</evidence>
<reference evidence="1" key="1">
    <citation type="submission" date="2021-12" db="EMBL/GenBank/DDBJ databases">
        <title>Enterovibrio ZSDZ35 sp. nov. and Enterovibrio ZSDZ42 sp. nov., isolated from coastal seawater in Qingdao.</title>
        <authorList>
            <person name="Zhang P."/>
        </authorList>
    </citation>
    <scope>NUCLEOTIDE SEQUENCE</scope>
    <source>
        <strain evidence="1">ZSDZ42</strain>
    </source>
</reference>
<proteinExistence type="predicted"/>
<dbReference type="EMBL" id="JAJUBC010000060">
    <property type="protein sequence ID" value="MDD1796391.1"/>
    <property type="molecule type" value="Genomic_DNA"/>
</dbReference>
<name>A0ABT5R9I2_9GAMM</name>